<dbReference type="PANTHER" id="PTHR43731">
    <property type="entry name" value="RHOMBOID PROTEASE"/>
    <property type="match status" value="1"/>
</dbReference>
<comment type="subcellular location">
    <subcellularLocation>
        <location evidence="1">Membrane</location>
        <topology evidence="1">Multi-pass membrane protein</topology>
    </subcellularLocation>
</comment>
<keyword evidence="6 7" id="KW-0472">Membrane</keyword>
<feature type="transmembrane region" description="Helical" evidence="7">
    <location>
        <begin position="93"/>
        <end position="113"/>
    </location>
</feature>
<dbReference type="SUPFAM" id="SSF144091">
    <property type="entry name" value="Rhomboid-like"/>
    <property type="match status" value="1"/>
</dbReference>
<evidence type="ECO:0000256" key="6">
    <source>
        <dbReference type="ARBA" id="ARBA00023136"/>
    </source>
</evidence>
<evidence type="ECO:0000256" key="7">
    <source>
        <dbReference type="SAM" id="Phobius"/>
    </source>
</evidence>
<keyword evidence="5 7" id="KW-1133">Transmembrane helix</keyword>
<dbReference type="Pfam" id="PF01694">
    <property type="entry name" value="Rhomboid"/>
    <property type="match status" value="1"/>
</dbReference>
<feature type="domain" description="Peptidase S54 rhomboid" evidence="8">
    <location>
        <begin position="52"/>
        <end position="191"/>
    </location>
</feature>
<accession>A0A955I9K1</accession>
<evidence type="ECO:0000256" key="3">
    <source>
        <dbReference type="ARBA" id="ARBA00022692"/>
    </source>
</evidence>
<dbReference type="InterPro" id="IPR035952">
    <property type="entry name" value="Rhomboid-like_sf"/>
</dbReference>
<dbReference type="EMBL" id="JAGQLJ010000058">
    <property type="protein sequence ID" value="MCA9381187.1"/>
    <property type="molecule type" value="Genomic_DNA"/>
</dbReference>
<reference evidence="9" key="2">
    <citation type="journal article" date="2021" name="Microbiome">
        <title>Successional dynamics and alternative stable states in a saline activated sludge microbial community over 9 years.</title>
        <authorList>
            <person name="Wang Y."/>
            <person name="Ye J."/>
            <person name="Ju F."/>
            <person name="Liu L."/>
            <person name="Boyd J.A."/>
            <person name="Deng Y."/>
            <person name="Parks D.H."/>
            <person name="Jiang X."/>
            <person name="Yin X."/>
            <person name="Woodcroft B.J."/>
            <person name="Tyson G.W."/>
            <person name="Hugenholtz P."/>
            <person name="Polz M.F."/>
            <person name="Zhang T."/>
        </authorList>
    </citation>
    <scope>NUCLEOTIDE SEQUENCE</scope>
    <source>
        <strain evidence="9">HKST-UBA13</strain>
    </source>
</reference>
<dbReference type="AlphaFoldDB" id="A0A955I9K1"/>
<name>A0A955I9K1_9BACT</name>
<evidence type="ECO:0000256" key="1">
    <source>
        <dbReference type="ARBA" id="ARBA00004141"/>
    </source>
</evidence>
<proteinExistence type="inferred from homology"/>
<protein>
    <submittedName>
        <fullName evidence="9">Rhomboid family intramembrane serine protease</fullName>
    </submittedName>
</protein>
<dbReference type="GO" id="GO:0006508">
    <property type="term" value="P:proteolysis"/>
    <property type="evidence" value="ECO:0007669"/>
    <property type="project" value="UniProtKB-KW"/>
</dbReference>
<feature type="transmembrane region" description="Helical" evidence="7">
    <location>
        <begin position="52"/>
        <end position="72"/>
    </location>
</feature>
<dbReference type="GO" id="GO:0016020">
    <property type="term" value="C:membrane"/>
    <property type="evidence" value="ECO:0007669"/>
    <property type="project" value="UniProtKB-SubCell"/>
</dbReference>
<comment type="caution">
    <text evidence="9">The sequence shown here is derived from an EMBL/GenBank/DDBJ whole genome shotgun (WGS) entry which is preliminary data.</text>
</comment>
<feature type="transmembrane region" description="Helical" evidence="7">
    <location>
        <begin position="119"/>
        <end position="137"/>
    </location>
</feature>
<dbReference type="InterPro" id="IPR022764">
    <property type="entry name" value="Peptidase_S54_rhomboid_dom"/>
</dbReference>
<evidence type="ECO:0000313" key="10">
    <source>
        <dbReference type="Proteomes" id="UP000775877"/>
    </source>
</evidence>
<feature type="transmembrane region" description="Helical" evidence="7">
    <location>
        <begin position="174"/>
        <end position="191"/>
    </location>
</feature>
<evidence type="ECO:0000313" key="9">
    <source>
        <dbReference type="EMBL" id="MCA9381187.1"/>
    </source>
</evidence>
<feature type="transmembrane region" description="Helical" evidence="7">
    <location>
        <begin position="211"/>
        <end position="234"/>
    </location>
</feature>
<reference evidence="9" key="1">
    <citation type="submission" date="2020-04" db="EMBL/GenBank/DDBJ databases">
        <authorList>
            <person name="Zhang T."/>
        </authorList>
    </citation>
    <scope>NUCLEOTIDE SEQUENCE</scope>
    <source>
        <strain evidence="9">HKST-UBA13</strain>
    </source>
</reference>
<keyword evidence="4" id="KW-0378">Hydrolase</keyword>
<dbReference type="InterPro" id="IPR050925">
    <property type="entry name" value="Rhomboid_protease_S54"/>
</dbReference>
<feature type="transmembrane region" description="Helical" evidence="7">
    <location>
        <begin position="12"/>
        <end position="32"/>
    </location>
</feature>
<keyword evidence="9" id="KW-0645">Protease</keyword>
<dbReference type="Proteomes" id="UP000775877">
    <property type="component" value="Unassembled WGS sequence"/>
</dbReference>
<evidence type="ECO:0000256" key="4">
    <source>
        <dbReference type="ARBA" id="ARBA00022801"/>
    </source>
</evidence>
<dbReference type="Gene3D" id="1.20.1540.10">
    <property type="entry name" value="Rhomboid-like"/>
    <property type="match status" value="1"/>
</dbReference>
<sequence length="237" mass="26705">MFRTERGEYNWLYILISFNFFVFFLYGVLGSTGPVDDVLVYGIFNTIAVEHGYLWLLTTANFLHFEVWHIFFNMVALYQIGTFVQEFYSTKKLFITYIVTGVVSSIGTLIFASVSNENITSLGASGAVFGILGLLVGGTLKNNRYGASLPFSMQSFVPTLFLAVIIAFMPGINWVAHLFGFLSGVFLGFILENNLTSITLEKDRKLEKYLFAFTMFIFVISYFLLIANLLTGFADKL</sequence>
<comment type="similarity">
    <text evidence="2">Belongs to the peptidase S54 family.</text>
</comment>
<evidence type="ECO:0000259" key="8">
    <source>
        <dbReference type="Pfam" id="PF01694"/>
    </source>
</evidence>
<gene>
    <name evidence="9" type="ORF">KC678_02890</name>
</gene>
<keyword evidence="3 7" id="KW-0812">Transmembrane</keyword>
<dbReference type="GO" id="GO:0004252">
    <property type="term" value="F:serine-type endopeptidase activity"/>
    <property type="evidence" value="ECO:0007669"/>
    <property type="project" value="InterPro"/>
</dbReference>
<evidence type="ECO:0000256" key="5">
    <source>
        <dbReference type="ARBA" id="ARBA00022989"/>
    </source>
</evidence>
<dbReference type="PANTHER" id="PTHR43731:SF14">
    <property type="entry name" value="PRESENILIN-ASSOCIATED RHOMBOID-LIKE PROTEIN, MITOCHONDRIAL"/>
    <property type="match status" value="1"/>
</dbReference>
<evidence type="ECO:0000256" key="2">
    <source>
        <dbReference type="ARBA" id="ARBA00009045"/>
    </source>
</evidence>
<organism evidence="9 10">
    <name type="scientific">Candidatus Dojkabacteria bacterium</name>
    <dbReference type="NCBI Taxonomy" id="2099670"/>
    <lineage>
        <taxon>Bacteria</taxon>
        <taxon>Candidatus Dojkabacteria</taxon>
    </lineage>
</organism>
<feature type="transmembrane region" description="Helical" evidence="7">
    <location>
        <begin position="149"/>
        <end position="168"/>
    </location>
</feature>